<dbReference type="Pfam" id="PF00350">
    <property type="entry name" value="Dynamin_N"/>
    <property type="match status" value="1"/>
</dbReference>
<dbReference type="Gene3D" id="1.10.510.10">
    <property type="entry name" value="Transferase(Phosphotransferase) domain 1"/>
    <property type="match status" value="1"/>
</dbReference>
<keyword evidence="2" id="KW-0175">Coiled coil</keyword>
<sequence length="1370" mass="157782">MNSEDLTQCEEKLKDEPKASENNIPDDMKEITQFLIRNELQHLKEKFEVEEITIPALLQMDDADLKEIGIKKGPRVLLLAAAKELQEKTAVDTEFQFEAKIDDVDKFLKSLNLQYLEDCFKRQDVTINALREMDADDLVYIGVDDILTRSKILNATKVLKPSKEMEQSDTSDLSKFLHGIGLQKLTKKFEDEEISIEALIRMTDEDLKEIDVKKKGPRVLLLKSANKVKMLRQKADIKFGQQLKKGEYENQQTIEKEVEKNMDEVRTLLKEIKLEELYSLFEKEEITLEELFEMGHEELNSIGIKQYGRRQRIITAVRKREDSLFDDQSVEEYESIDDIQHLRHDETPSRDIPPVPPRQFIQELDYHQGSEKIKERSKFQTLPRPGFGYERIRSLSYQDLATDTQMAQSALSKTNFQRDSRMAQSALNLSKTMPAKPTRNRRRRTAKDFVDILLSKIADFKHKAKQSLLQSYIEIQSLIENKRLSADVKDELSTEFGDIEKVISDSLKDLADDFCPIVITGETSAGKSSFVNLLLGVELLPKHSLTCTSTICRIYNKEAKSIVLISGKDYIKELVLQGDTDTAEVQDLLRKHGSKPVLSPTEKENIPDESSDVLKYIDINWPIPALQEHMLIVDTPGIGPDNPELTERLYQYLPKALAFIYVINTPNAGGIQSDRILQIRDVLMTQNQDEHMSVFDPERAIFICNKWDQIHEEPDKVFQMVQDTLDESWIGFDPDKLYRLSAREEMQNSLDGNPVSQDFTDILKGIESMIPATIREKYHRHLHWQRKFIERLLMKLSTRIRNSHKSKQDKKEMRENIRKRIQSVKENLSLKKQAVQSKAKTHCKEIAKNVFDHLQSKDTFDTMFKWTEDDLPTHGSIQDIKRVIDKLALDYITHELRKKIQETEVSKLRDMIEHLFKSECFLIDRECETIDGILLGEEETCISRKINASAKSTSFELSDIGLRGTKGKILLAVSSPFILAFGLILLPVGVTYAISDKLNNEIKLSEYNSNRIAFANKRAEKMLTKLSVQVLTTTIEESLLKKINCRIKEFFDKEIPRRINAGDKLMENISIDLRQPREIRKHSYSMQKDVMPVYGRIIFASMAVFGENITKSDDIAETKVVATIQLNNEKITVAVKSMRYKENNNDKYTSTAEVYSMRDLHHQNVVKFYGICPFNDNVLEGFDFFTEYCGENLDNKVFDEHIRWRKSFHYIKDGLEGLIYLHQSGIVHRNIRLAAILIKDGEAKLSDGGITTRKTLKGNISGGVPIVRAPEVLLCDYCGHESDMFQVGIVLWEAFYSKRAFLDKSAKATYEQLKKRIVNGERPSLVDPYPQITIRHKIEDCWEKGLDQRPSAKDVRDVITAFLESSPIAN</sequence>
<keyword evidence="7" id="KW-1185">Reference proteome</keyword>
<evidence type="ECO:0000313" key="6">
    <source>
        <dbReference type="EMBL" id="CAG2246503.1"/>
    </source>
</evidence>
<dbReference type="InterPro" id="IPR013761">
    <property type="entry name" value="SAM/pointed_sf"/>
</dbReference>
<dbReference type="EMBL" id="CAJPWZ010002870">
    <property type="protein sequence ID" value="CAG2246503.1"/>
    <property type="molecule type" value="Genomic_DNA"/>
</dbReference>
<dbReference type="SUPFAM" id="SSF52540">
    <property type="entry name" value="P-loop containing nucleoside triphosphate hydrolases"/>
    <property type="match status" value="1"/>
</dbReference>
<proteinExistence type="inferred from homology"/>
<dbReference type="InterPro" id="IPR027417">
    <property type="entry name" value="P-loop_NTPase"/>
</dbReference>
<dbReference type="SMART" id="SM00454">
    <property type="entry name" value="SAM"/>
    <property type="match status" value="4"/>
</dbReference>
<gene>
    <name evidence="6" type="ORF">MEDL_58475</name>
</gene>
<dbReference type="InterPro" id="IPR011009">
    <property type="entry name" value="Kinase-like_dom_sf"/>
</dbReference>
<evidence type="ECO:0000256" key="1">
    <source>
        <dbReference type="ARBA" id="ARBA00008171"/>
    </source>
</evidence>
<accession>A0A8S3UW51</accession>
<dbReference type="InterPro" id="IPR000719">
    <property type="entry name" value="Prot_kinase_dom"/>
</dbReference>
<evidence type="ECO:0000256" key="3">
    <source>
        <dbReference type="SAM" id="MobiDB-lite"/>
    </source>
</evidence>
<dbReference type="Gene3D" id="1.10.150.50">
    <property type="entry name" value="Transcription Factor, Ets-1"/>
    <property type="match status" value="4"/>
</dbReference>
<dbReference type="CDD" id="cd09487">
    <property type="entry name" value="SAM_superfamily"/>
    <property type="match status" value="3"/>
</dbReference>
<feature type="compositionally biased region" description="Basic and acidic residues" evidence="3">
    <location>
        <begin position="9"/>
        <end position="19"/>
    </location>
</feature>
<dbReference type="GO" id="GO:0005524">
    <property type="term" value="F:ATP binding"/>
    <property type="evidence" value="ECO:0007669"/>
    <property type="project" value="InterPro"/>
</dbReference>
<dbReference type="Gene3D" id="3.40.50.300">
    <property type="entry name" value="P-loop containing nucleotide triphosphate hydrolases"/>
    <property type="match status" value="1"/>
</dbReference>
<dbReference type="PANTHER" id="PTHR26392">
    <property type="entry name" value="MITOGEN-ACTIVATED PROTEIN KINASE KINASE KINASE 7-RELATED"/>
    <property type="match status" value="1"/>
</dbReference>
<dbReference type="PROSITE" id="PS50105">
    <property type="entry name" value="SAM_DOMAIN"/>
    <property type="match status" value="3"/>
</dbReference>
<dbReference type="SUPFAM" id="SSF56112">
    <property type="entry name" value="Protein kinase-like (PK-like)"/>
    <property type="match status" value="1"/>
</dbReference>
<dbReference type="Proteomes" id="UP000683360">
    <property type="component" value="Unassembled WGS sequence"/>
</dbReference>
<evidence type="ECO:0000259" key="5">
    <source>
        <dbReference type="PROSITE" id="PS50105"/>
    </source>
</evidence>
<evidence type="ECO:0000313" key="7">
    <source>
        <dbReference type="Proteomes" id="UP000683360"/>
    </source>
</evidence>
<dbReference type="GO" id="GO:0004672">
    <property type="term" value="F:protein kinase activity"/>
    <property type="evidence" value="ECO:0007669"/>
    <property type="project" value="InterPro"/>
</dbReference>
<comment type="similarity">
    <text evidence="1">Belongs to the protein kinase superfamily. TKL Ser/Thr protein kinase family. ROCO subfamily.</text>
</comment>
<feature type="domain" description="SAM" evidence="5">
    <location>
        <begin position="99"/>
        <end position="162"/>
    </location>
</feature>
<feature type="region of interest" description="Disordered" evidence="3">
    <location>
        <begin position="1"/>
        <end position="24"/>
    </location>
</feature>
<dbReference type="InterPro" id="IPR045063">
    <property type="entry name" value="Dynamin_N"/>
</dbReference>
<dbReference type="Pfam" id="PF00536">
    <property type="entry name" value="SAM_1"/>
    <property type="match status" value="3"/>
</dbReference>
<protein>
    <submittedName>
        <fullName evidence="6">Uncharacterized protein</fullName>
    </submittedName>
</protein>
<dbReference type="CDD" id="cd00180">
    <property type="entry name" value="PKc"/>
    <property type="match status" value="1"/>
</dbReference>
<dbReference type="OrthoDB" id="5981483at2759"/>
<name>A0A8S3UW51_MYTED</name>
<reference evidence="6" key="1">
    <citation type="submission" date="2021-03" db="EMBL/GenBank/DDBJ databases">
        <authorList>
            <person name="Bekaert M."/>
        </authorList>
    </citation>
    <scope>NUCLEOTIDE SEQUENCE</scope>
</reference>
<feature type="domain" description="SAM" evidence="5">
    <location>
        <begin position="168"/>
        <end position="231"/>
    </location>
</feature>
<dbReference type="InterPro" id="IPR001660">
    <property type="entry name" value="SAM"/>
</dbReference>
<comment type="caution">
    <text evidence="6">The sequence shown here is derived from an EMBL/GenBank/DDBJ whole genome shotgun (WGS) entry which is preliminary data.</text>
</comment>
<dbReference type="PROSITE" id="PS50011">
    <property type="entry name" value="PROTEIN_KINASE_DOM"/>
    <property type="match status" value="1"/>
</dbReference>
<evidence type="ECO:0000259" key="4">
    <source>
        <dbReference type="PROSITE" id="PS50011"/>
    </source>
</evidence>
<dbReference type="PANTHER" id="PTHR26392:SF92">
    <property type="entry name" value="PROTEIN KINASE DOMAIN-CONTAINING PROTEIN"/>
    <property type="match status" value="1"/>
</dbReference>
<dbReference type="SUPFAM" id="SSF47769">
    <property type="entry name" value="SAM/Pointed domain"/>
    <property type="match status" value="4"/>
</dbReference>
<evidence type="ECO:0000256" key="2">
    <source>
        <dbReference type="SAM" id="Coils"/>
    </source>
</evidence>
<organism evidence="6 7">
    <name type="scientific">Mytilus edulis</name>
    <name type="common">Blue mussel</name>
    <dbReference type="NCBI Taxonomy" id="6550"/>
    <lineage>
        <taxon>Eukaryota</taxon>
        <taxon>Metazoa</taxon>
        <taxon>Spiralia</taxon>
        <taxon>Lophotrochozoa</taxon>
        <taxon>Mollusca</taxon>
        <taxon>Bivalvia</taxon>
        <taxon>Autobranchia</taxon>
        <taxon>Pteriomorphia</taxon>
        <taxon>Mytilida</taxon>
        <taxon>Mytiloidea</taxon>
        <taxon>Mytilidae</taxon>
        <taxon>Mytilinae</taxon>
        <taxon>Mytilus</taxon>
    </lineage>
</organism>
<feature type="domain" description="SAM" evidence="5">
    <location>
        <begin position="260"/>
        <end position="323"/>
    </location>
</feature>
<feature type="coiled-coil region" evidence="2">
    <location>
        <begin position="807"/>
        <end position="834"/>
    </location>
</feature>
<dbReference type="Pfam" id="PF07714">
    <property type="entry name" value="PK_Tyr_Ser-Thr"/>
    <property type="match status" value="1"/>
</dbReference>
<feature type="domain" description="Protein kinase" evidence="4">
    <location>
        <begin position="1099"/>
        <end position="1363"/>
    </location>
</feature>
<dbReference type="InterPro" id="IPR001245">
    <property type="entry name" value="Ser-Thr/Tyr_kinase_cat_dom"/>
</dbReference>
<dbReference type="Pfam" id="PF07647">
    <property type="entry name" value="SAM_2"/>
    <property type="match status" value="1"/>
</dbReference>